<dbReference type="InterPro" id="IPR014756">
    <property type="entry name" value="Ig_E-set"/>
</dbReference>
<accession>A0ABD3EYH7</accession>
<dbReference type="Proteomes" id="UP001632037">
    <property type="component" value="Unassembled WGS sequence"/>
</dbReference>
<comment type="caution">
    <text evidence="2">The sequence shown here is derived from an EMBL/GenBank/DDBJ whole genome shotgun (WGS) entry which is preliminary data.</text>
</comment>
<dbReference type="InterPro" id="IPR050357">
    <property type="entry name" value="Arrestin_domain-protein"/>
</dbReference>
<reference evidence="2 3" key="1">
    <citation type="submission" date="2024-09" db="EMBL/GenBank/DDBJ databases">
        <title>Genome sequencing and assembly of Phytophthora oleae, isolate VK10A, causative agent of rot of olive drupes.</title>
        <authorList>
            <person name="Conti Taguali S."/>
            <person name="Riolo M."/>
            <person name="La Spada F."/>
            <person name="Cacciola S.O."/>
            <person name="Dionisio G."/>
        </authorList>
    </citation>
    <scope>NUCLEOTIDE SEQUENCE [LARGE SCALE GENOMIC DNA]</scope>
    <source>
        <strain evidence="2 3">VK10A</strain>
    </source>
</reference>
<evidence type="ECO:0000259" key="1">
    <source>
        <dbReference type="Pfam" id="PF02752"/>
    </source>
</evidence>
<gene>
    <name evidence="2" type="ORF">V7S43_015272</name>
</gene>
<dbReference type="Gene3D" id="2.60.40.640">
    <property type="match status" value="2"/>
</dbReference>
<evidence type="ECO:0000313" key="3">
    <source>
        <dbReference type="Proteomes" id="UP001632037"/>
    </source>
</evidence>
<dbReference type="PANTHER" id="PTHR11188:SF17">
    <property type="entry name" value="FI21816P1"/>
    <property type="match status" value="1"/>
</dbReference>
<keyword evidence="3" id="KW-1185">Reference proteome</keyword>
<dbReference type="AlphaFoldDB" id="A0ABD3EYH7"/>
<dbReference type="Pfam" id="PF02752">
    <property type="entry name" value="Arrestin_C"/>
    <property type="match status" value="1"/>
</dbReference>
<organism evidence="2 3">
    <name type="scientific">Phytophthora oleae</name>
    <dbReference type="NCBI Taxonomy" id="2107226"/>
    <lineage>
        <taxon>Eukaryota</taxon>
        <taxon>Sar</taxon>
        <taxon>Stramenopiles</taxon>
        <taxon>Oomycota</taxon>
        <taxon>Peronosporomycetes</taxon>
        <taxon>Peronosporales</taxon>
        <taxon>Peronosporaceae</taxon>
        <taxon>Phytophthora</taxon>
    </lineage>
</organism>
<dbReference type="InterPro" id="IPR014752">
    <property type="entry name" value="Arrestin-like_C"/>
</dbReference>
<feature type="domain" description="Arrestin C-terminal-like" evidence="1">
    <location>
        <begin position="185"/>
        <end position="313"/>
    </location>
</feature>
<dbReference type="EMBL" id="JBIMZQ010000045">
    <property type="protein sequence ID" value="KAL3659595.1"/>
    <property type="molecule type" value="Genomic_DNA"/>
</dbReference>
<sequence length="382" mass="41929">MRKVGKSFGFGVKGSIRVRLNRESYAAGDLVQGQLILRISRSIEREDFTLHIEGAETIVWSEGANHALPNCNMHDEFLCERIRLSEPMPSAFDPGEYRFRFRFLLKDTLPPVLRVTEGFAGTMRDVNASVSYTIKARLGVQGKLVADMETTHDLIVHRPSLCHPVRSLQKSSSDEVRLLSLMKSKGACEVSVCLDSDVHISGSTLSLQARVSNYSSRGMHSISVLLFEDLTVELPNRRPSTGTRVMCTQTFPGVTAGQLLDEMLYLPLIDDVSGRPVAATNSAAFVRWQYRLEVKCRFTLSKSVKVDMPVVILRDVGALPMPVEGATASPAMVVVVPGEDGDESSEEQEAASWSASQVDVVPEGDHILARPIFTLPQAVAAV</sequence>
<dbReference type="SUPFAM" id="SSF81296">
    <property type="entry name" value="E set domains"/>
    <property type="match status" value="2"/>
</dbReference>
<evidence type="ECO:0000313" key="2">
    <source>
        <dbReference type="EMBL" id="KAL3659595.1"/>
    </source>
</evidence>
<dbReference type="PANTHER" id="PTHR11188">
    <property type="entry name" value="ARRESTIN DOMAIN CONTAINING PROTEIN"/>
    <property type="match status" value="1"/>
</dbReference>
<dbReference type="InterPro" id="IPR011022">
    <property type="entry name" value="Arrestin_C-like"/>
</dbReference>
<name>A0ABD3EYH7_9STRA</name>
<protein>
    <recommendedName>
        <fullName evidence="1">Arrestin C-terminal-like domain-containing protein</fullName>
    </recommendedName>
</protein>
<proteinExistence type="predicted"/>